<dbReference type="InterPro" id="IPR004358">
    <property type="entry name" value="Sig_transdc_His_kin-like_C"/>
</dbReference>
<dbReference type="Gene3D" id="3.30.450.20">
    <property type="entry name" value="PAS domain"/>
    <property type="match status" value="1"/>
</dbReference>
<dbReference type="InterPro" id="IPR013767">
    <property type="entry name" value="PAS_fold"/>
</dbReference>
<dbReference type="InterPro" id="IPR036097">
    <property type="entry name" value="HisK_dim/P_sf"/>
</dbReference>
<evidence type="ECO:0000256" key="1">
    <source>
        <dbReference type="ARBA" id="ARBA00000085"/>
    </source>
</evidence>
<dbReference type="SMART" id="SM00387">
    <property type="entry name" value="HATPase_c"/>
    <property type="match status" value="1"/>
</dbReference>
<dbReference type="RefSeq" id="WP_302038748.1">
    <property type="nucleotide sequence ID" value="NZ_JAUKPO010000009.1"/>
</dbReference>
<keyword evidence="3" id="KW-0597">Phosphoprotein</keyword>
<dbReference type="PANTHER" id="PTHR43102:SF2">
    <property type="entry name" value="GAF DOMAIN-CONTAINING PROTEIN"/>
    <property type="match status" value="1"/>
</dbReference>
<feature type="domain" description="PAS" evidence="6">
    <location>
        <begin position="185"/>
        <end position="254"/>
    </location>
</feature>
<dbReference type="Gene3D" id="3.30.450.40">
    <property type="match status" value="1"/>
</dbReference>
<dbReference type="InterPro" id="IPR003594">
    <property type="entry name" value="HATPase_dom"/>
</dbReference>
<dbReference type="GO" id="GO:0005524">
    <property type="term" value="F:ATP binding"/>
    <property type="evidence" value="ECO:0007669"/>
    <property type="project" value="UniProtKB-KW"/>
</dbReference>
<comment type="caution">
    <text evidence="7">The sequence shown here is derived from an EMBL/GenBank/DDBJ whole genome shotgun (WGS) entry which is preliminary data.</text>
</comment>
<dbReference type="SMART" id="SM00091">
    <property type="entry name" value="PAS"/>
    <property type="match status" value="1"/>
</dbReference>
<accession>A0ABT8R9Q6</accession>
<dbReference type="SMART" id="SM00065">
    <property type="entry name" value="GAF"/>
    <property type="match status" value="1"/>
</dbReference>
<dbReference type="PROSITE" id="PS50112">
    <property type="entry name" value="PAS"/>
    <property type="match status" value="1"/>
</dbReference>
<dbReference type="InterPro" id="IPR035965">
    <property type="entry name" value="PAS-like_dom_sf"/>
</dbReference>
<dbReference type="Gene3D" id="3.30.565.10">
    <property type="entry name" value="Histidine kinase-like ATPase, C-terminal domain"/>
    <property type="match status" value="1"/>
</dbReference>
<protein>
    <recommendedName>
        <fullName evidence="2">histidine kinase</fullName>
        <ecNumber evidence="2">2.7.13.3</ecNumber>
    </recommendedName>
</protein>
<feature type="coiled-coil region" evidence="4">
    <location>
        <begin position="163"/>
        <end position="195"/>
    </location>
</feature>
<dbReference type="SUPFAM" id="SSF55874">
    <property type="entry name" value="ATPase domain of HSP90 chaperone/DNA topoisomerase II/histidine kinase"/>
    <property type="match status" value="1"/>
</dbReference>
<dbReference type="InterPro" id="IPR036890">
    <property type="entry name" value="HATPase_C_sf"/>
</dbReference>
<dbReference type="SUPFAM" id="SSF55781">
    <property type="entry name" value="GAF domain-like"/>
    <property type="match status" value="1"/>
</dbReference>
<organism evidence="7 8">
    <name type="scientific">Rhodocytophaga aerolata</name>
    <dbReference type="NCBI Taxonomy" id="455078"/>
    <lineage>
        <taxon>Bacteria</taxon>
        <taxon>Pseudomonadati</taxon>
        <taxon>Bacteroidota</taxon>
        <taxon>Cytophagia</taxon>
        <taxon>Cytophagales</taxon>
        <taxon>Rhodocytophagaceae</taxon>
        <taxon>Rhodocytophaga</taxon>
    </lineage>
</organism>
<gene>
    <name evidence="7" type="ORF">Q0590_16850</name>
</gene>
<dbReference type="InterPro" id="IPR000014">
    <property type="entry name" value="PAS"/>
</dbReference>
<keyword evidence="4" id="KW-0175">Coiled coil</keyword>
<dbReference type="EMBL" id="JAUKPO010000009">
    <property type="protein sequence ID" value="MDO1447943.1"/>
    <property type="molecule type" value="Genomic_DNA"/>
</dbReference>
<dbReference type="SMART" id="SM00388">
    <property type="entry name" value="HisKA"/>
    <property type="match status" value="1"/>
</dbReference>
<feature type="domain" description="Histidine kinase" evidence="5">
    <location>
        <begin position="343"/>
        <end position="555"/>
    </location>
</feature>
<dbReference type="InterPro" id="IPR005467">
    <property type="entry name" value="His_kinase_dom"/>
</dbReference>
<comment type="catalytic activity">
    <reaction evidence="1">
        <text>ATP + protein L-histidine = ADP + protein N-phospho-L-histidine.</text>
        <dbReference type="EC" id="2.7.13.3"/>
    </reaction>
</comment>
<dbReference type="InterPro" id="IPR029016">
    <property type="entry name" value="GAF-like_dom_sf"/>
</dbReference>
<keyword evidence="7" id="KW-0067">ATP-binding</keyword>
<dbReference type="EC" id="2.7.13.3" evidence="2"/>
<dbReference type="InterPro" id="IPR003018">
    <property type="entry name" value="GAF"/>
</dbReference>
<evidence type="ECO:0000256" key="4">
    <source>
        <dbReference type="SAM" id="Coils"/>
    </source>
</evidence>
<name>A0ABT8R9Q6_9BACT</name>
<reference evidence="7" key="1">
    <citation type="submission" date="2023-07" db="EMBL/GenBank/DDBJ databases">
        <title>The genome sequence of Rhodocytophaga aerolata KACC 12507.</title>
        <authorList>
            <person name="Zhang X."/>
        </authorList>
    </citation>
    <scope>NUCLEOTIDE SEQUENCE</scope>
    <source>
        <strain evidence="7">KACC 12507</strain>
    </source>
</reference>
<dbReference type="PRINTS" id="PR00344">
    <property type="entry name" value="BCTRLSENSOR"/>
</dbReference>
<dbReference type="Pfam" id="PF00512">
    <property type="entry name" value="HisKA"/>
    <property type="match status" value="1"/>
</dbReference>
<sequence length="567" mass="63871">MPLNSFSKAKEQHAASEEAVRLAILGSYDILDTAPEKEFDALTKLAAYICHTPIAFITLIDKDRQWFKSSVGMDATEVAREISFCQHTIRSKATMEVPDAQQDARFQSNPFVTGDPHIRYYCGVPLTSPEGSNIGSLCVIDLAPTTISEHQKQALQTLAGEIMARLELRRQKKQLEVEKKKLAESEKRYKALVDNNEGYIFTHDLQGKLLSVNPKMARALAYKPEELLETNLQNLLTSDKGSFHNYLLQIQESGIANGILQIKNAPGEEKFWVYRNFKYTDDEGNCYVICSAQDITDKEIAQQLLEKAKTELELKVESRTKQLLALNTTLTKTKTNLDTFIYRASHDLLGPLCSLKGLLNVARQDHEAPNHHEYLRLMYHTVEKLENILNSLLSYSNNTHYSLLNKPVDFQKIVSESIHACTHIDFYNRIQFQTDIKTDGRFWSDEERIRVIFKCLISNSITFQNFSSVSPFIKISVYSDAQKATIHIQDNGIGISAKTIATIFDIFSKSAVLSKGPGLGLFIVKEVINKLNGTIEVTSTEAEGTLFVINIPNKRLECTAQETSAVT</sequence>
<dbReference type="SUPFAM" id="SSF47384">
    <property type="entry name" value="Homodimeric domain of signal transducing histidine kinase"/>
    <property type="match status" value="1"/>
</dbReference>
<dbReference type="Proteomes" id="UP001168528">
    <property type="component" value="Unassembled WGS sequence"/>
</dbReference>
<dbReference type="PANTHER" id="PTHR43102">
    <property type="entry name" value="SLR1143 PROTEIN"/>
    <property type="match status" value="1"/>
</dbReference>
<dbReference type="PROSITE" id="PS50109">
    <property type="entry name" value="HIS_KIN"/>
    <property type="match status" value="1"/>
</dbReference>
<evidence type="ECO:0000259" key="5">
    <source>
        <dbReference type="PROSITE" id="PS50109"/>
    </source>
</evidence>
<keyword evidence="7" id="KW-0547">Nucleotide-binding</keyword>
<evidence type="ECO:0000313" key="7">
    <source>
        <dbReference type="EMBL" id="MDO1447943.1"/>
    </source>
</evidence>
<keyword evidence="8" id="KW-1185">Reference proteome</keyword>
<dbReference type="InterPro" id="IPR003661">
    <property type="entry name" value="HisK_dim/P_dom"/>
</dbReference>
<dbReference type="SUPFAM" id="SSF55785">
    <property type="entry name" value="PYP-like sensor domain (PAS domain)"/>
    <property type="match status" value="1"/>
</dbReference>
<evidence type="ECO:0000313" key="8">
    <source>
        <dbReference type="Proteomes" id="UP001168528"/>
    </source>
</evidence>
<evidence type="ECO:0000259" key="6">
    <source>
        <dbReference type="PROSITE" id="PS50112"/>
    </source>
</evidence>
<dbReference type="Pfam" id="PF01590">
    <property type="entry name" value="GAF"/>
    <property type="match status" value="1"/>
</dbReference>
<evidence type="ECO:0000256" key="2">
    <source>
        <dbReference type="ARBA" id="ARBA00012438"/>
    </source>
</evidence>
<dbReference type="CDD" id="cd00130">
    <property type="entry name" value="PAS"/>
    <property type="match status" value="1"/>
</dbReference>
<dbReference type="Gene3D" id="1.10.287.130">
    <property type="match status" value="1"/>
</dbReference>
<dbReference type="Pfam" id="PF00989">
    <property type="entry name" value="PAS"/>
    <property type="match status" value="1"/>
</dbReference>
<dbReference type="NCBIfam" id="TIGR00229">
    <property type="entry name" value="sensory_box"/>
    <property type="match status" value="1"/>
</dbReference>
<proteinExistence type="predicted"/>
<dbReference type="Pfam" id="PF02518">
    <property type="entry name" value="HATPase_c"/>
    <property type="match status" value="1"/>
</dbReference>
<evidence type="ECO:0000256" key="3">
    <source>
        <dbReference type="ARBA" id="ARBA00022553"/>
    </source>
</evidence>